<evidence type="ECO:0000259" key="8">
    <source>
        <dbReference type="SMART" id="SM00904"/>
    </source>
</evidence>
<keyword evidence="5" id="KW-0808">Transferase</keyword>
<dbReference type="SMART" id="SM00904">
    <property type="entry name" value="Flavokinase"/>
    <property type="match status" value="1"/>
</dbReference>
<name>A0A5N6KW33_9ROSI</name>
<dbReference type="SUPFAM" id="SSF82114">
    <property type="entry name" value="Riboflavin kinase-like"/>
    <property type="match status" value="1"/>
</dbReference>
<dbReference type="GO" id="GO:0005524">
    <property type="term" value="F:ATP binding"/>
    <property type="evidence" value="ECO:0007669"/>
    <property type="project" value="UniProtKB-KW"/>
</dbReference>
<feature type="domain" description="Riboflavin kinase" evidence="8">
    <location>
        <begin position="14"/>
        <end position="199"/>
    </location>
</feature>
<dbReference type="InterPro" id="IPR023465">
    <property type="entry name" value="Riboflavin_kinase_dom_sf"/>
</dbReference>
<sequence>MARDPIAGPDAGPESPFPIKLSGRIIKGFGRGSKDLGIPTANIPIDGLDVGGHTDIESGVYFGWAGLSRSHATDASGAIQPLGKEGALDKASHVAGKVADTLLGSSKDPGQGPRTHTGPDGCKVEVFPMVMSIGWNPFYKNKVRSVEVHIIHKFEEDFYNSLLNLSILGFIRPELDYTTLGALIDDIKTDIAVSGRSLERPPYAKEAKDPYLIDFEWAKKEVIDT</sequence>
<dbReference type="InterPro" id="IPR023468">
    <property type="entry name" value="Riboflavin_kinase"/>
</dbReference>
<keyword evidence="4" id="KW-0288">FMN</keyword>
<evidence type="ECO:0000256" key="3">
    <source>
        <dbReference type="ARBA" id="ARBA00022630"/>
    </source>
</evidence>
<proteinExistence type="predicted"/>
<dbReference type="AlphaFoldDB" id="A0A5N6KW33"/>
<dbReference type="EMBL" id="VIBQ01000013">
    <property type="protein sequence ID" value="KAB8345925.1"/>
    <property type="molecule type" value="Genomic_DNA"/>
</dbReference>
<evidence type="ECO:0000256" key="1">
    <source>
        <dbReference type="ARBA" id="ARBA00005201"/>
    </source>
</evidence>
<dbReference type="Pfam" id="PF01687">
    <property type="entry name" value="Flavokinase"/>
    <property type="match status" value="1"/>
</dbReference>
<keyword evidence="10" id="KW-1185">Reference proteome</keyword>
<comment type="pathway">
    <text evidence="1">Cofactor biosynthesis; FMN biosynthesis; FMN from riboflavin (ATP route): step 1/1.</text>
</comment>
<organism evidence="9 10">
    <name type="scientific">Carpinus fangiana</name>
    <dbReference type="NCBI Taxonomy" id="176857"/>
    <lineage>
        <taxon>Eukaryota</taxon>
        <taxon>Viridiplantae</taxon>
        <taxon>Streptophyta</taxon>
        <taxon>Embryophyta</taxon>
        <taxon>Tracheophyta</taxon>
        <taxon>Spermatophyta</taxon>
        <taxon>Magnoliopsida</taxon>
        <taxon>eudicotyledons</taxon>
        <taxon>Gunneridae</taxon>
        <taxon>Pentapetalae</taxon>
        <taxon>rosids</taxon>
        <taxon>fabids</taxon>
        <taxon>Fagales</taxon>
        <taxon>Betulaceae</taxon>
        <taxon>Carpinus</taxon>
    </lineage>
</organism>
<keyword evidence="3" id="KW-0285">Flavoprotein</keyword>
<dbReference type="UniPathway" id="UPA00276">
    <property type="reaction ID" value="UER00406"/>
</dbReference>
<evidence type="ECO:0000256" key="5">
    <source>
        <dbReference type="ARBA" id="ARBA00022679"/>
    </source>
</evidence>
<evidence type="ECO:0000313" key="10">
    <source>
        <dbReference type="Proteomes" id="UP000327013"/>
    </source>
</evidence>
<dbReference type="PANTHER" id="PTHR22749:SF6">
    <property type="entry name" value="RIBOFLAVIN KINASE"/>
    <property type="match status" value="1"/>
</dbReference>
<evidence type="ECO:0000256" key="4">
    <source>
        <dbReference type="ARBA" id="ARBA00022643"/>
    </source>
</evidence>
<dbReference type="GO" id="GO:0008531">
    <property type="term" value="F:riboflavin kinase activity"/>
    <property type="evidence" value="ECO:0007669"/>
    <property type="project" value="UniProtKB-EC"/>
</dbReference>
<accession>A0A5N6KW33</accession>
<gene>
    <name evidence="9" type="ORF">FH972_022978</name>
</gene>
<evidence type="ECO:0000313" key="9">
    <source>
        <dbReference type="EMBL" id="KAB8345925.1"/>
    </source>
</evidence>
<protein>
    <recommendedName>
        <fullName evidence="2">riboflavin kinase</fullName>
        <ecNumber evidence="2">2.7.1.26</ecNumber>
    </recommendedName>
</protein>
<comment type="caution">
    <text evidence="9">The sequence shown here is derived from an EMBL/GenBank/DDBJ whole genome shotgun (WGS) entry which is preliminary data.</text>
</comment>
<dbReference type="OrthoDB" id="764752at2759"/>
<dbReference type="Proteomes" id="UP000327013">
    <property type="component" value="Unassembled WGS sequence"/>
</dbReference>
<dbReference type="Gene3D" id="2.40.30.30">
    <property type="entry name" value="Riboflavin kinase-like"/>
    <property type="match status" value="1"/>
</dbReference>
<dbReference type="PANTHER" id="PTHR22749">
    <property type="entry name" value="RIBOFLAVIN KINASE/FMN ADENYLYLTRANSFERASE"/>
    <property type="match status" value="1"/>
</dbReference>
<evidence type="ECO:0000256" key="6">
    <source>
        <dbReference type="ARBA" id="ARBA00022741"/>
    </source>
</evidence>
<dbReference type="GO" id="GO:0009231">
    <property type="term" value="P:riboflavin biosynthetic process"/>
    <property type="evidence" value="ECO:0007669"/>
    <property type="project" value="InterPro"/>
</dbReference>
<keyword evidence="6" id="KW-0547">Nucleotide-binding</keyword>
<dbReference type="GO" id="GO:0009398">
    <property type="term" value="P:FMN biosynthetic process"/>
    <property type="evidence" value="ECO:0007669"/>
    <property type="project" value="UniProtKB-UniPathway"/>
</dbReference>
<reference evidence="9 10" key="1">
    <citation type="submission" date="2019-06" db="EMBL/GenBank/DDBJ databases">
        <title>A chromosomal-level reference genome of Carpinus fangiana (Coryloideae, Betulaceae).</title>
        <authorList>
            <person name="Yang X."/>
            <person name="Wang Z."/>
            <person name="Zhang L."/>
            <person name="Hao G."/>
            <person name="Liu J."/>
            <person name="Yang Y."/>
        </authorList>
    </citation>
    <scope>NUCLEOTIDE SEQUENCE [LARGE SCALE GENOMIC DNA]</scope>
    <source>
        <strain evidence="9">Cfa_2016G</strain>
        <tissue evidence="9">Leaf</tissue>
    </source>
</reference>
<dbReference type="InterPro" id="IPR015865">
    <property type="entry name" value="Riboflavin_kinase_bac/euk"/>
</dbReference>
<dbReference type="EC" id="2.7.1.26" evidence="2"/>
<evidence type="ECO:0000256" key="7">
    <source>
        <dbReference type="ARBA" id="ARBA00022840"/>
    </source>
</evidence>
<keyword evidence="7" id="KW-0067">ATP-binding</keyword>
<dbReference type="GO" id="GO:0005739">
    <property type="term" value="C:mitochondrion"/>
    <property type="evidence" value="ECO:0007669"/>
    <property type="project" value="TreeGrafter"/>
</dbReference>
<evidence type="ECO:0000256" key="2">
    <source>
        <dbReference type="ARBA" id="ARBA00012105"/>
    </source>
</evidence>